<organism evidence="7 8">
    <name type="scientific">Candidatus Desulfobia pelagia</name>
    <dbReference type="NCBI Taxonomy" id="2841692"/>
    <lineage>
        <taxon>Bacteria</taxon>
        <taxon>Pseudomonadati</taxon>
        <taxon>Thermodesulfobacteriota</taxon>
        <taxon>Desulfobulbia</taxon>
        <taxon>Desulfobulbales</taxon>
        <taxon>Desulfobulbaceae</taxon>
        <taxon>Candidatus Desulfobia</taxon>
    </lineage>
</organism>
<name>A0A8J6NDX6_9BACT</name>
<dbReference type="GO" id="GO:0009411">
    <property type="term" value="P:response to UV"/>
    <property type="evidence" value="ECO:0007669"/>
    <property type="project" value="InterPro"/>
</dbReference>
<accession>A0A8J6NDX6</accession>
<keyword evidence="1" id="KW-0540">Nuclease</keyword>
<keyword evidence="6" id="KW-0234">DNA repair</keyword>
<dbReference type="InterPro" id="IPR036237">
    <property type="entry name" value="Xyl_isomerase-like_sf"/>
</dbReference>
<evidence type="ECO:0000313" key="8">
    <source>
        <dbReference type="Proteomes" id="UP000614424"/>
    </source>
</evidence>
<dbReference type="GO" id="GO:0006289">
    <property type="term" value="P:nucleotide-excision repair"/>
    <property type="evidence" value="ECO:0007669"/>
    <property type="project" value="InterPro"/>
</dbReference>
<keyword evidence="5" id="KW-0378">Hydrolase</keyword>
<dbReference type="Proteomes" id="UP000614424">
    <property type="component" value="Unassembled WGS sequence"/>
</dbReference>
<evidence type="ECO:0000313" key="7">
    <source>
        <dbReference type="EMBL" id="MBC8317139.1"/>
    </source>
</evidence>
<evidence type="ECO:0000256" key="6">
    <source>
        <dbReference type="ARBA" id="ARBA00023204"/>
    </source>
</evidence>
<evidence type="ECO:0000256" key="4">
    <source>
        <dbReference type="ARBA" id="ARBA00022769"/>
    </source>
</evidence>
<dbReference type="GO" id="GO:0016787">
    <property type="term" value="F:hydrolase activity"/>
    <property type="evidence" value="ECO:0007669"/>
    <property type="project" value="UniProtKB-KW"/>
</dbReference>
<dbReference type="NCBIfam" id="TIGR00629">
    <property type="entry name" value="uvde"/>
    <property type="match status" value="1"/>
</dbReference>
<keyword evidence="2 7" id="KW-0255">Endonuclease</keyword>
<dbReference type="Pfam" id="PF03851">
    <property type="entry name" value="UvdE"/>
    <property type="match status" value="1"/>
</dbReference>
<keyword evidence="3" id="KW-0227">DNA damage</keyword>
<evidence type="ECO:0000256" key="5">
    <source>
        <dbReference type="ARBA" id="ARBA00022801"/>
    </source>
</evidence>
<keyword evidence="4" id="KW-0228">DNA excision</keyword>
<dbReference type="GO" id="GO:0004519">
    <property type="term" value="F:endonuclease activity"/>
    <property type="evidence" value="ECO:0007669"/>
    <property type="project" value="UniProtKB-KW"/>
</dbReference>
<evidence type="ECO:0000256" key="3">
    <source>
        <dbReference type="ARBA" id="ARBA00022763"/>
    </source>
</evidence>
<comment type="caution">
    <text evidence="7">The sequence shown here is derived from an EMBL/GenBank/DDBJ whole genome shotgun (WGS) entry which is preliminary data.</text>
</comment>
<dbReference type="SUPFAM" id="SSF51658">
    <property type="entry name" value="Xylose isomerase-like"/>
    <property type="match status" value="1"/>
</dbReference>
<dbReference type="EMBL" id="JACNJZ010000073">
    <property type="protein sequence ID" value="MBC8317139.1"/>
    <property type="molecule type" value="Genomic_DNA"/>
</dbReference>
<dbReference type="AlphaFoldDB" id="A0A8J6NDX6"/>
<sequence length="305" mass="34915">MKDYKGLRLGLCCIFRKEPIKFRQITAKALLQSHREEQLLLLSDICLHNVKSLQKSLYFVAENEIGAFRILSPLFPRLTHPQVGYQLEDLPDMEIIRNGLEEIRSFRQDHDIRLSFHPDQFNVLSSYRDEVIRNTIRELEYQGMLAELVGAEVINIHTGGVYGDKESALNRLQKNIENLSDPVRSRLTLENDDVSYSPKDLLPVCESIGMPMVYDVHHHRCLPDGLSESEVTERVVSLWRSLGREPYFHISSPRNGWGGRATRPHADYIDPADFPSCWTGMTATVDVEAKAKELAVIKIKETLKS</sequence>
<evidence type="ECO:0000256" key="1">
    <source>
        <dbReference type="ARBA" id="ARBA00022722"/>
    </source>
</evidence>
<reference evidence="7 8" key="1">
    <citation type="submission" date="2020-08" db="EMBL/GenBank/DDBJ databases">
        <title>Bridging the membrane lipid divide: bacteria of the FCB group superphylum have the potential to synthesize archaeal ether lipids.</title>
        <authorList>
            <person name="Villanueva L."/>
            <person name="Von Meijenfeldt F.A.B."/>
            <person name="Westbye A.B."/>
            <person name="Yadav S."/>
            <person name="Hopmans E.C."/>
            <person name="Dutilh B.E."/>
            <person name="Sinninghe Damste J.S."/>
        </authorList>
    </citation>
    <scope>NUCLEOTIDE SEQUENCE [LARGE SCALE GENOMIC DNA]</scope>
    <source>
        <strain evidence="7">NIOZ-UU47</strain>
    </source>
</reference>
<gene>
    <name evidence="7" type="primary">uvsE</name>
    <name evidence="7" type="ORF">H8E41_04480</name>
</gene>
<dbReference type="PANTHER" id="PTHR31290:SF5">
    <property type="entry name" value="UV-DAMAGE ENDONUCLEASE"/>
    <property type="match status" value="1"/>
</dbReference>
<dbReference type="InterPro" id="IPR004601">
    <property type="entry name" value="UvdE"/>
</dbReference>
<protein>
    <submittedName>
        <fullName evidence="7">UV DNA damage repair endonuclease UvsE</fullName>
    </submittedName>
</protein>
<dbReference type="Gene3D" id="3.20.20.150">
    <property type="entry name" value="Divalent-metal-dependent TIM barrel enzymes"/>
    <property type="match status" value="1"/>
</dbReference>
<dbReference type="PANTHER" id="PTHR31290">
    <property type="entry name" value="UV-DAMAGE ENDONUCLEASE"/>
    <property type="match status" value="1"/>
</dbReference>
<evidence type="ECO:0000256" key="2">
    <source>
        <dbReference type="ARBA" id="ARBA00022759"/>
    </source>
</evidence>
<proteinExistence type="predicted"/>